<name>A0A679JJH5_9HYPH</name>
<protein>
    <submittedName>
        <fullName evidence="1">Uncharacterized protein</fullName>
    </submittedName>
</protein>
<organism evidence="1">
    <name type="scientific">Methylobacterium bullatum</name>
    <dbReference type="NCBI Taxonomy" id="570505"/>
    <lineage>
        <taxon>Bacteria</taxon>
        <taxon>Pseudomonadati</taxon>
        <taxon>Pseudomonadota</taxon>
        <taxon>Alphaproteobacteria</taxon>
        <taxon>Hyphomicrobiales</taxon>
        <taxon>Methylobacteriaceae</taxon>
        <taxon>Methylobacterium</taxon>
    </lineage>
</organism>
<reference evidence="2" key="3">
    <citation type="submission" date="2021-08" db="EMBL/GenBank/DDBJ databases">
        <authorList>
            <person name="Tani A."/>
            <person name="Ola A."/>
            <person name="Ogura Y."/>
            <person name="Katsura K."/>
            <person name="Hayashi T."/>
        </authorList>
    </citation>
    <scope>NUCLEOTIDE SEQUENCE</scope>
    <source>
        <strain evidence="2">DSM 21893</strain>
    </source>
</reference>
<geneLocation type="plasmid" evidence="1">
    <name>1</name>
</geneLocation>
<keyword evidence="1" id="KW-0614">Plasmid</keyword>
<evidence type="ECO:0000313" key="3">
    <source>
        <dbReference type="Proteomes" id="UP001055307"/>
    </source>
</evidence>
<sequence length="34" mass="3673">MSVKREKIGARIGHLDAETMLAVTRALAVFFGIA</sequence>
<accession>A0A679JJH5</accession>
<reference evidence="2" key="1">
    <citation type="journal article" date="2016" name="Front. Microbiol.">
        <title>Genome Sequence of the Piezophilic, Mesophilic Sulfate-Reducing Bacterium Desulfovibrio indicus J2T.</title>
        <authorList>
            <person name="Cao J."/>
            <person name="Maignien L."/>
            <person name="Shao Z."/>
            <person name="Alain K."/>
            <person name="Jebbar M."/>
        </authorList>
    </citation>
    <scope>NUCLEOTIDE SEQUENCE</scope>
    <source>
        <strain evidence="2">DSM 21893</strain>
    </source>
</reference>
<dbReference type="EMBL" id="LR743510">
    <property type="protein sequence ID" value="CAA2139152.1"/>
    <property type="molecule type" value="Genomic_DNA"/>
</dbReference>
<proteinExistence type="predicted"/>
<evidence type="ECO:0000313" key="2">
    <source>
        <dbReference type="EMBL" id="GJD37883.1"/>
    </source>
</evidence>
<dbReference type="AlphaFoldDB" id="A0A679JJH5"/>
<dbReference type="EMBL" id="BPQF01000002">
    <property type="protein sequence ID" value="GJD37883.1"/>
    <property type="molecule type" value="Genomic_DNA"/>
</dbReference>
<gene>
    <name evidence="1" type="ORF">MBLL_01486</name>
    <name evidence="2" type="ORF">OICFNHDK_0322</name>
</gene>
<dbReference type="Proteomes" id="UP001055307">
    <property type="component" value="Unassembled WGS sequence"/>
</dbReference>
<dbReference type="SUPFAM" id="SSF50118">
    <property type="entry name" value="Cell growth inhibitor/plasmid maintenance toxic component"/>
    <property type="match status" value="1"/>
</dbReference>
<keyword evidence="3" id="KW-1185">Reference proteome</keyword>
<reference evidence="1" key="2">
    <citation type="submission" date="2019-12" db="EMBL/GenBank/DDBJ databases">
        <authorList>
            <person name="Cremers G."/>
        </authorList>
    </citation>
    <scope>NUCLEOTIDE SEQUENCE</scope>
    <source>
        <strain evidence="1">Mbul2</strain>
        <plasmid evidence="1">1</plasmid>
    </source>
</reference>
<evidence type="ECO:0000313" key="1">
    <source>
        <dbReference type="EMBL" id="CAA2139152.1"/>
    </source>
</evidence>